<protein>
    <recommendedName>
        <fullName evidence="1">MULE transposase domain-containing protein</fullName>
    </recommendedName>
</protein>
<accession>A0AAD5LQQ5</accession>
<feature type="domain" description="MULE transposase" evidence="1">
    <location>
        <begin position="190"/>
        <end position="289"/>
    </location>
</feature>
<dbReference type="Pfam" id="PF10551">
    <property type="entry name" value="MULE"/>
    <property type="match status" value="1"/>
</dbReference>
<dbReference type="AlphaFoldDB" id="A0AAD5LQQ5"/>
<evidence type="ECO:0000259" key="1">
    <source>
        <dbReference type="Pfam" id="PF10551"/>
    </source>
</evidence>
<organism evidence="2 3">
    <name type="scientific">Pythium insidiosum</name>
    <name type="common">Pythiosis disease agent</name>
    <dbReference type="NCBI Taxonomy" id="114742"/>
    <lineage>
        <taxon>Eukaryota</taxon>
        <taxon>Sar</taxon>
        <taxon>Stramenopiles</taxon>
        <taxon>Oomycota</taxon>
        <taxon>Peronosporomycetes</taxon>
        <taxon>Pythiales</taxon>
        <taxon>Pythiaceae</taxon>
        <taxon>Pythium</taxon>
    </lineage>
</organism>
<name>A0AAD5LQQ5_PYTIN</name>
<evidence type="ECO:0000313" key="3">
    <source>
        <dbReference type="Proteomes" id="UP001209570"/>
    </source>
</evidence>
<comment type="caution">
    <text evidence="2">The sequence shown here is derived from an EMBL/GenBank/DDBJ whole genome shotgun (WGS) entry which is preliminary data.</text>
</comment>
<proteinExistence type="predicted"/>
<dbReference type="Proteomes" id="UP001209570">
    <property type="component" value="Unassembled WGS sequence"/>
</dbReference>
<evidence type="ECO:0000313" key="2">
    <source>
        <dbReference type="EMBL" id="KAJ0390714.1"/>
    </source>
</evidence>
<dbReference type="InterPro" id="IPR018289">
    <property type="entry name" value="MULE_transposase_dom"/>
</dbReference>
<dbReference type="EMBL" id="JAKCXM010001723">
    <property type="protein sequence ID" value="KAJ0390714.1"/>
    <property type="molecule type" value="Genomic_DNA"/>
</dbReference>
<reference evidence="2" key="1">
    <citation type="submission" date="2021-12" db="EMBL/GenBank/DDBJ databases">
        <title>Prjna785345.</title>
        <authorList>
            <person name="Rujirawat T."/>
            <person name="Krajaejun T."/>
        </authorList>
    </citation>
    <scope>NUCLEOTIDE SEQUENCE</scope>
    <source>
        <strain evidence="2">Pi057C3</strain>
    </source>
</reference>
<sequence length="350" mass="40415">MKEQRIGCNSPACGGHQQCTFKWKVWYCQVTTQWLVMHNQRLHRRLHDEPCGQTHKPMITEQMREFIRQQDHCMIPPRLIHDNIIDNGDIFPPHLGYPTLEQIHNCLKHMRRRNGTKNTLHATKQTVFDMRYHADLDSTSPFVFGVASSDGRVHVGDGTDEDPLVLGVTTRALVSAALSFASPDRYAMFHTDATFKLSDLGYPTITCGFTDTARNYQLGAVFIVSQRTVHEYQMCLEAFVRICSEIQPASALYIDAVMGDAEDAQYNALQRVKEFKSATFVMCFFHVLYNVRKRTRDLSNALRKTVMTDIMRLHVSESVDEFEWLREVILDRWNNTSGLQQFSTYFQNHP</sequence>
<gene>
    <name evidence="2" type="ORF">P43SY_011707</name>
</gene>
<keyword evidence="3" id="KW-1185">Reference proteome</keyword>